<evidence type="ECO:0000256" key="1">
    <source>
        <dbReference type="SAM" id="MobiDB-lite"/>
    </source>
</evidence>
<reference evidence="2 3" key="1">
    <citation type="submission" date="2022-04" db="EMBL/GenBank/DDBJ databases">
        <title>Positive selection, recombination, and allopatry shape intraspecific diversity of widespread and dominant cyanobacteria.</title>
        <authorList>
            <person name="Wei J."/>
            <person name="Shu W."/>
            <person name="Hu C."/>
        </authorList>
    </citation>
    <scope>NUCLEOTIDE SEQUENCE [LARGE SCALE GENOMIC DNA]</scope>
    <source>
        <strain evidence="2 3">AS-A4</strain>
    </source>
</reference>
<gene>
    <name evidence="2" type="ORF">NDI38_24815</name>
</gene>
<feature type="region of interest" description="Disordered" evidence="1">
    <location>
        <begin position="163"/>
        <end position="183"/>
    </location>
</feature>
<dbReference type="RefSeq" id="WP_199304977.1">
    <property type="nucleotide sequence ID" value="NZ_JAMPLM010000039.1"/>
</dbReference>
<evidence type="ECO:0000313" key="3">
    <source>
        <dbReference type="Proteomes" id="UP001476950"/>
    </source>
</evidence>
<name>A0ABV0KQW3_9CYAN</name>
<proteinExistence type="predicted"/>
<keyword evidence="3" id="KW-1185">Reference proteome</keyword>
<accession>A0ABV0KQW3</accession>
<feature type="compositionally biased region" description="Pro residues" evidence="1">
    <location>
        <begin position="173"/>
        <end position="183"/>
    </location>
</feature>
<dbReference type="EMBL" id="JAMPLM010000039">
    <property type="protein sequence ID" value="MEP1061626.1"/>
    <property type="molecule type" value="Genomic_DNA"/>
</dbReference>
<sequence>MPKKKTALRLTVKTLITFMSGWFFLTTLAIVCPEPFGPLPAIAQRVRPETAWQSVYERLPDFPKENQYVNKETGKVETDNTLVGRFIRYHLYVAGRSPSYRFDWKLTLADYLGLGLDGGFDETSYPSRATLRTSPAEGDRAAINRLNRSQREALVQALVDTFVPQSTRSSKPKPAPASPQLPK</sequence>
<protein>
    <submittedName>
        <fullName evidence="2">Uncharacterized protein</fullName>
    </submittedName>
</protein>
<comment type="caution">
    <text evidence="2">The sequence shown here is derived from an EMBL/GenBank/DDBJ whole genome shotgun (WGS) entry which is preliminary data.</text>
</comment>
<organism evidence="2 3">
    <name type="scientific">Stenomitos frigidus AS-A4</name>
    <dbReference type="NCBI Taxonomy" id="2933935"/>
    <lineage>
        <taxon>Bacteria</taxon>
        <taxon>Bacillati</taxon>
        <taxon>Cyanobacteriota</taxon>
        <taxon>Cyanophyceae</taxon>
        <taxon>Leptolyngbyales</taxon>
        <taxon>Leptolyngbyaceae</taxon>
        <taxon>Stenomitos</taxon>
    </lineage>
</organism>
<dbReference type="Proteomes" id="UP001476950">
    <property type="component" value="Unassembled WGS sequence"/>
</dbReference>
<evidence type="ECO:0000313" key="2">
    <source>
        <dbReference type="EMBL" id="MEP1061626.1"/>
    </source>
</evidence>